<evidence type="ECO:0000313" key="2">
    <source>
        <dbReference type="Proteomes" id="UP000789920"/>
    </source>
</evidence>
<reference evidence="1" key="1">
    <citation type="submission" date="2021-06" db="EMBL/GenBank/DDBJ databases">
        <authorList>
            <person name="Kallberg Y."/>
            <person name="Tangrot J."/>
            <person name="Rosling A."/>
        </authorList>
    </citation>
    <scope>NUCLEOTIDE SEQUENCE</scope>
    <source>
        <strain evidence="1">MA461A</strain>
    </source>
</reference>
<keyword evidence="2" id="KW-1185">Reference proteome</keyword>
<sequence>NDSDEEIEEQRDLVRKRKFEIKNYKSKEGFNESSDNSSNKINESILITLENSQQANNSIDERIKVYDVLDDNEIMFDTSSSLNNDNSANIIQQNNEGEQNDINGSNVIEKDQANKTQRLGSSF</sequence>
<accession>A0ACA9MQX9</accession>
<proteinExistence type="predicted"/>
<name>A0ACA9MQX9_9GLOM</name>
<gene>
    <name evidence="1" type="ORF">RPERSI_LOCUS6205</name>
</gene>
<feature type="non-terminal residue" evidence="1">
    <location>
        <position position="1"/>
    </location>
</feature>
<comment type="caution">
    <text evidence="1">The sequence shown here is derived from an EMBL/GenBank/DDBJ whole genome shotgun (WGS) entry which is preliminary data.</text>
</comment>
<dbReference type="EMBL" id="CAJVQC010009728">
    <property type="protein sequence ID" value="CAG8608419.1"/>
    <property type="molecule type" value="Genomic_DNA"/>
</dbReference>
<dbReference type="Proteomes" id="UP000789920">
    <property type="component" value="Unassembled WGS sequence"/>
</dbReference>
<evidence type="ECO:0000313" key="1">
    <source>
        <dbReference type="EMBL" id="CAG8608419.1"/>
    </source>
</evidence>
<organism evidence="1 2">
    <name type="scientific">Racocetra persica</name>
    <dbReference type="NCBI Taxonomy" id="160502"/>
    <lineage>
        <taxon>Eukaryota</taxon>
        <taxon>Fungi</taxon>
        <taxon>Fungi incertae sedis</taxon>
        <taxon>Mucoromycota</taxon>
        <taxon>Glomeromycotina</taxon>
        <taxon>Glomeromycetes</taxon>
        <taxon>Diversisporales</taxon>
        <taxon>Gigasporaceae</taxon>
        <taxon>Racocetra</taxon>
    </lineage>
</organism>
<protein>
    <submittedName>
        <fullName evidence="1">34470_t:CDS:1</fullName>
    </submittedName>
</protein>